<dbReference type="PANTHER" id="PTHR13871">
    <property type="entry name" value="THIOREDOXIN"/>
    <property type="match status" value="1"/>
</dbReference>
<proteinExistence type="inferred from homology"/>
<keyword evidence="2" id="KW-0677">Repeat</keyword>
<dbReference type="Pfam" id="PF13905">
    <property type="entry name" value="Thioredoxin_8"/>
    <property type="match status" value="2"/>
</dbReference>
<dbReference type="OMA" id="NAPCRQF"/>
<comment type="catalytic activity">
    <reaction evidence="7">
        <text>[protein]-dithiol + NADP(+) = [protein]-disulfide + NADPH + H(+)</text>
        <dbReference type="Rhea" id="RHEA:18753"/>
        <dbReference type="Rhea" id="RHEA-COMP:10593"/>
        <dbReference type="Rhea" id="RHEA-COMP:10594"/>
        <dbReference type="ChEBI" id="CHEBI:15378"/>
        <dbReference type="ChEBI" id="CHEBI:29950"/>
        <dbReference type="ChEBI" id="CHEBI:50058"/>
        <dbReference type="ChEBI" id="CHEBI:57783"/>
        <dbReference type="ChEBI" id="CHEBI:58349"/>
        <dbReference type="EC" id="1.8.1.8"/>
    </reaction>
</comment>
<dbReference type="SUPFAM" id="SSF57889">
    <property type="entry name" value="Cysteine-rich domain"/>
    <property type="match status" value="1"/>
</dbReference>
<dbReference type="AlphaFoldDB" id="A0A0E0PDV1"/>
<feature type="domain" description="Thioredoxin" evidence="8">
    <location>
        <begin position="179"/>
        <end position="334"/>
    </location>
</feature>
<evidence type="ECO:0000256" key="6">
    <source>
        <dbReference type="ARBA" id="ARBA00047388"/>
    </source>
</evidence>
<comment type="similarity">
    <text evidence="5">Belongs to the nucleoredoxin family.</text>
</comment>
<dbReference type="CDD" id="cd03009">
    <property type="entry name" value="TryX_like_TryX_NRX"/>
    <property type="match status" value="2"/>
</dbReference>
<dbReference type="InterPro" id="IPR004146">
    <property type="entry name" value="DC1"/>
</dbReference>
<evidence type="ECO:0000256" key="2">
    <source>
        <dbReference type="ARBA" id="ARBA00022737"/>
    </source>
</evidence>
<evidence type="ECO:0000256" key="3">
    <source>
        <dbReference type="ARBA" id="ARBA00023002"/>
    </source>
</evidence>
<dbReference type="InterPro" id="IPR013766">
    <property type="entry name" value="Thioredoxin_domain"/>
</dbReference>
<dbReference type="InterPro" id="IPR052259">
    <property type="entry name" value="Nucleoredoxin-like"/>
</dbReference>
<evidence type="ECO:0000256" key="4">
    <source>
        <dbReference type="ARBA" id="ARBA00023027"/>
    </source>
</evidence>
<reference evidence="10" key="1">
    <citation type="submission" date="2013-06" db="EMBL/GenBank/DDBJ databases">
        <authorList>
            <person name="Zhao Q."/>
        </authorList>
    </citation>
    <scope>NUCLEOTIDE SEQUENCE</scope>
    <source>
        <strain evidence="10">cv. W1943</strain>
    </source>
</reference>
<evidence type="ECO:0000256" key="5">
    <source>
        <dbReference type="ARBA" id="ARBA00025782"/>
    </source>
</evidence>
<dbReference type="InterPro" id="IPR012336">
    <property type="entry name" value="Thioredoxin-like_fold"/>
</dbReference>
<keyword evidence="3" id="KW-0560">Oxidoreductase</keyword>
<protein>
    <recommendedName>
        <fullName evidence="1">protein-disulfide reductase</fullName>
        <ecNumber evidence="1">1.8.1.8</ecNumber>
    </recommendedName>
</protein>
<name>A0A0E0PDV1_ORYRU</name>
<dbReference type="Gene3D" id="3.40.30.10">
    <property type="entry name" value="Glutaredoxin"/>
    <property type="match status" value="2"/>
</dbReference>
<dbReference type="Pfam" id="PF03107">
    <property type="entry name" value="C1_2"/>
    <property type="match status" value="1"/>
</dbReference>
<dbReference type="GO" id="GO:0004791">
    <property type="term" value="F:thioredoxin-disulfide reductase (NADPH) activity"/>
    <property type="evidence" value="ECO:0007669"/>
    <property type="project" value="InterPro"/>
</dbReference>
<organism evidence="9 10">
    <name type="scientific">Oryza rufipogon</name>
    <name type="common">Brownbeard rice</name>
    <name type="synonym">Asian wild rice</name>
    <dbReference type="NCBI Taxonomy" id="4529"/>
    <lineage>
        <taxon>Eukaryota</taxon>
        <taxon>Viridiplantae</taxon>
        <taxon>Streptophyta</taxon>
        <taxon>Embryophyta</taxon>
        <taxon>Tracheophyta</taxon>
        <taxon>Spermatophyta</taxon>
        <taxon>Magnoliopsida</taxon>
        <taxon>Liliopsida</taxon>
        <taxon>Poales</taxon>
        <taxon>Poaceae</taxon>
        <taxon>BOP clade</taxon>
        <taxon>Oryzoideae</taxon>
        <taxon>Oryzeae</taxon>
        <taxon>Oryzinae</taxon>
        <taxon>Oryza</taxon>
    </lineage>
</organism>
<dbReference type="eggNOG" id="KOG2501">
    <property type="taxonomic scope" value="Eukaryota"/>
</dbReference>
<keyword evidence="10" id="KW-1185">Reference proteome</keyword>
<dbReference type="SUPFAM" id="SSF52833">
    <property type="entry name" value="Thioredoxin-like"/>
    <property type="match status" value="2"/>
</dbReference>
<comment type="catalytic activity">
    <reaction evidence="6">
        <text>[protein]-dithiol + NAD(+) = [protein]-disulfide + NADH + H(+)</text>
        <dbReference type="Rhea" id="RHEA:18749"/>
        <dbReference type="Rhea" id="RHEA-COMP:10593"/>
        <dbReference type="Rhea" id="RHEA-COMP:10594"/>
        <dbReference type="ChEBI" id="CHEBI:15378"/>
        <dbReference type="ChEBI" id="CHEBI:29950"/>
        <dbReference type="ChEBI" id="CHEBI:50058"/>
        <dbReference type="ChEBI" id="CHEBI:57540"/>
        <dbReference type="ChEBI" id="CHEBI:57945"/>
        <dbReference type="EC" id="1.8.1.8"/>
    </reaction>
</comment>
<dbReference type="Gramene" id="ORUFI04G26390.1">
    <property type="protein sequence ID" value="ORUFI04G26390.1"/>
    <property type="gene ID" value="ORUFI04G26390"/>
</dbReference>
<sequence length="504" mass="57572">MGETAEGVEAGEKYVSIPQLAGVGTLLSNGGKEIPLSSIEGKRICLFFSAHWCRPCRNFTPKLLQIYRKLRNTCKNMEIIFISLDRDEISFLDYFKGMPWLALPFDTGLRQKLCVQFDIEHIPALIPLSTTLSHGFRVEEDAVKLVEEYGVDAYPFGAKRRSELEGMDDARRQGGNLLQLLGCKEREYVISADGIKTPISDLNGKTIGLYFGAHWCPPCRAFTKQLREAYDELKALRPGNFQVIFISMDRNEEEFQASLSAMPWFAIPYSDTTVQELSRIFTIKGIPTLLILGPDGKVFKTDGRRIISKYGAMAFPFTESRAYELEEVLKKERDSLPHRVRDHRHEHELELDMAKAYVCDECQQKGQNWVFSCKQCNFDLHPTCAQESTDLSTQLFHQTPSVQPCRLNLKTLREEYHLIFTNSNRKTSRPQSSYTRQQRDLNNLYSDPKHLPQLHKHFDQSNVATAENSLRFLNGEPENSDISSIHVAFADLAGKIRGEDDKRD</sequence>
<evidence type="ECO:0000256" key="1">
    <source>
        <dbReference type="ARBA" id="ARBA00012612"/>
    </source>
</evidence>
<dbReference type="InterPro" id="IPR036249">
    <property type="entry name" value="Thioredoxin-like_sf"/>
</dbReference>
<evidence type="ECO:0000256" key="7">
    <source>
        <dbReference type="ARBA" id="ARBA00047804"/>
    </source>
</evidence>
<dbReference type="HOGENOM" id="CLU_019626_0_2_1"/>
<dbReference type="PROSITE" id="PS51352">
    <property type="entry name" value="THIOREDOXIN_2"/>
    <property type="match status" value="2"/>
</dbReference>
<dbReference type="EC" id="1.8.1.8" evidence="1"/>
<dbReference type="InterPro" id="IPR045870">
    <property type="entry name" value="TryX_NRX_thioredoxin_dom"/>
</dbReference>
<dbReference type="EnsemblPlants" id="ORUFI04G26390.1">
    <property type="protein sequence ID" value="ORUFI04G26390.1"/>
    <property type="gene ID" value="ORUFI04G26390"/>
</dbReference>
<reference evidence="9" key="2">
    <citation type="submission" date="2015-06" db="UniProtKB">
        <authorList>
            <consortium name="EnsemblPlants"/>
        </authorList>
    </citation>
    <scope>IDENTIFICATION</scope>
</reference>
<evidence type="ECO:0000259" key="8">
    <source>
        <dbReference type="PROSITE" id="PS51352"/>
    </source>
</evidence>
<feature type="domain" description="Thioredoxin" evidence="8">
    <location>
        <begin position="15"/>
        <end position="173"/>
    </location>
</feature>
<keyword evidence="4" id="KW-0520">NAD</keyword>
<dbReference type="Proteomes" id="UP000008022">
    <property type="component" value="Unassembled WGS sequence"/>
</dbReference>
<accession>A0A0E0PDV1</accession>
<dbReference type="InterPro" id="IPR046349">
    <property type="entry name" value="C1-like_sf"/>
</dbReference>
<evidence type="ECO:0000313" key="10">
    <source>
        <dbReference type="Proteomes" id="UP000008022"/>
    </source>
</evidence>
<evidence type="ECO:0000313" key="9">
    <source>
        <dbReference type="EnsemblPlants" id="ORUFI04G26390.1"/>
    </source>
</evidence>
<dbReference type="PANTHER" id="PTHR13871:SF81">
    <property type="entry name" value="NUCLEOREDOXIN 3-RELATED"/>
    <property type="match status" value="1"/>
</dbReference>